<evidence type="ECO:0000313" key="2">
    <source>
        <dbReference type="Proteomes" id="UP001055879"/>
    </source>
</evidence>
<accession>A0ACB8Y6B9</accession>
<reference evidence="1 2" key="2">
    <citation type="journal article" date="2022" name="Mol. Ecol. Resour.">
        <title>The genomes of chicory, endive, great burdock and yacon provide insights into Asteraceae paleo-polyploidization history and plant inulin production.</title>
        <authorList>
            <person name="Fan W."/>
            <person name="Wang S."/>
            <person name="Wang H."/>
            <person name="Wang A."/>
            <person name="Jiang F."/>
            <person name="Liu H."/>
            <person name="Zhao H."/>
            <person name="Xu D."/>
            <person name="Zhang Y."/>
        </authorList>
    </citation>
    <scope>NUCLEOTIDE SEQUENCE [LARGE SCALE GENOMIC DNA]</scope>
    <source>
        <strain evidence="2">cv. Niubang</strain>
    </source>
</reference>
<dbReference type="EMBL" id="CM042060">
    <property type="protein sequence ID" value="KAI3679077.1"/>
    <property type="molecule type" value="Genomic_DNA"/>
</dbReference>
<reference evidence="2" key="1">
    <citation type="journal article" date="2022" name="Mol. Ecol. Resour.">
        <title>The genomes of chicory, endive, great burdock and yacon provide insights into Asteraceae palaeo-polyploidization history and plant inulin production.</title>
        <authorList>
            <person name="Fan W."/>
            <person name="Wang S."/>
            <person name="Wang H."/>
            <person name="Wang A."/>
            <person name="Jiang F."/>
            <person name="Liu H."/>
            <person name="Zhao H."/>
            <person name="Xu D."/>
            <person name="Zhang Y."/>
        </authorList>
    </citation>
    <scope>NUCLEOTIDE SEQUENCE [LARGE SCALE GENOMIC DNA]</scope>
    <source>
        <strain evidence="2">cv. Niubang</strain>
    </source>
</reference>
<organism evidence="1 2">
    <name type="scientific">Arctium lappa</name>
    <name type="common">Greater burdock</name>
    <name type="synonym">Lappa major</name>
    <dbReference type="NCBI Taxonomy" id="4217"/>
    <lineage>
        <taxon>Eukaryota</taxon>
        <taxon>Viridiplantae</taxon>
        <taxon>Streptophyta</taxon>
        <taxon>Embryophyta</taxon>
        <taxon>Tracheophyta</taxon>
        <taxon>Spermatophyta</taxon>
        <taxon>Magnoliopsida</taxon>
        <taxon>eudicotyledons</taxon>
        <taxon>Gunneridae</taxon>
        <taxon>Pentapetalae</taxon>
        <taxon>asterids</taxon>
        <taxon>campanulids</taxon>
        <taxon>Asterales</taxon>
        <taxon>Asteraceae</taxon>
        <taxon>Carduoideae</taxon>
        <taxon>Cardueae</taxon>
        <taxon>Arctiinae</taxon>
        <taxon>Arctium</taxon>
    </lineage>
</organism>
<proteinExistence type="predicted"/>
<comment type="caution">
    <text evidence="1">The sequence shown here is derived from an EMBL/GenBank/DDBJ whole genome shotgun (WGS) entry which is preliminary data.</text>
</comment>
<keyword evidence="2" id="KW-1185">Reference proteome</keyword>
<name>A0ACB8Y6B9_ARCLA</name>
<evidence type="ECO:0000313" key="1">
    <source>
        <dbReference type="EMBL" id="KAI3679077.1"/>
    </source>
</evidence>
<gene>
    <name evidence="1" type="ORF">L6452_38385</name>
</gene>
<protein>
    <submittedName>
        <fullName evidence="1">Uncharacterized protein</fullName>
    </submittedName>
</protein>
<sequence>MNFLNDKAVSPNRSELYDSISAGKGTIAGVQRRGNLGIDNSPSFVETQLPLCVPGLEGLQIPRNTRGHVLKVIDDNSALVRWEYTQSGVLVLLLRMAQEMYPDGSKEVLVTLDLFSRLVTFNKDVCYSLMSIGDAFHGKEITGLNMAEIICTLIKNLSPNCSGALMMSMVVNILAMLLKCSPSHVTPTVLKTNIFDVALRMNPFNNGSDGLSSGSWLLSGRLAKLLLIDCEHNDSSCPLAVSVMEFTIQLLEKGIENAFLLALVLEFVKTCILSTSHSRKIGEIVHDLLLCDSSVHNALFRIVCITTPTLEKLYVSRQYEPTEIEGLQLAICLVLDIFSILSDFSKDTLPGYPVFHQALLSSATKPIPVVTAIISLMSFFRNPKIQVGLDDKQIADYRNSLIMIISEQSPSNEDLIVNTFKMLASATYYQPAFFVAIVDSKDSTTEVSFGSLGPKGENLLDALGVYIKKFPEMIKSHPKILLNVLDFLMSLWQGASQFINILERLKKSENFWGQLSTCISLISSMENNPSKKVLHSEFVRKGSELSKDILAKASNSEKTEDGSHSGPRNILSTWCKSSVLSKLIKLYASCEYDNDKYLKGQVSVALFSIQVIEKLRNGQTGSLSVSLVEKLSVLEKKLHDLPAFSELVTQYRQQGYSEGKELKSLILSDMYYHMQGEYEGRNIDHKLFKELLQFLLESRFLESYQNKDAGNLSIHAEDIFLFDCTRLERDLGIDLWDILEWKGLKTVAERMLAIGRLERNM</sequence>
<dbReference type="Proteomes" id="UP001055879">
    <property type="component" value="Linkage Group LG14"/>
</dbReference>